<keyword evidence="2" id="KW-1185">Reference proteome</keyword>
<evidence type="ECO:0000313" key="1">
    <source>
        <dbReference type="EMBL" id="OPJ79310.1"/>
    </source>
</evidence>
<protein>
    <submittedName>
        <fullName evidence="1">Uncharacterized protein</fullName>
    </submittedName>
</protein>
<evidence type="ECO:0000313" key="2">
    <source>
        <dbReference type="Proteomes" id="UP000190648"/>
    </source>
</evidence>
<reference evidence="1 2" key="1">
    <citation type="submission" date="2016-02" db="EMBL/GenBank/DDBJ databases">
        <title>Band-tailed pigeon sequencing and assembly.</title>
        <authorList>
            <person name="Soares A.E."/>
            <person name="Novak B.J."/>
            <person name="Rice E.S."/>
            <person name="O'Connell B."/>
            <person name="Chang D."/>
            <person name="Weber S."/>
            <person name="Shapiro B."/>
        </authorList>
    </citation>
    <scope>NUCLEOTIDE SEQUENCE [LARGE SCALE GENOMIC DNA]</scope>
    <source>
        <strain evidence="1">BTP2013</strain>
        <tissue evidence="1">Blood</tissue>
    </source>
</reference>
<comment type="caution">
    <text evidence="1">The sequence shown here is derived from an EMBL/GenBank/DDBJ whole genome shotgun (WGS) entry which is preliminary data.</text>
</comment>
<dbReference type="Proteomes" id="UP000190648">
    <property type="component" value="Unassembled WGS sequence"/>
</dbReference>
<gene>
    <name evidence="1" type="ORF">AV530_005187</name>
</gene>
<name>A0A1V4K496_PATFA</name>
<dbReference type="AlphaFoldDB" id="A0A1V4K496"/>
<sequence length="139" mass="15008">MEAAGSIPFIKTLQMAIYFYDHASPLAPQVRKAEIKTLSSAWAAKQALSGLSCLVGLQIGLGLQAEQHSGYEAGLLPTSPLTAVALVCKCSEENLREEKLSIINIEANKPWHHLATTSKSLQSKEGELDASWSCRLGSR</sequence>
<organism evidence="1 2">
    <name type="scientific">Patagioenas fasciata monilis</name>
    <dbReference type="NCBI Taxonomy" id="372326"/>
    <lineage>
        <taxon>Eukaryota</taxon>
        <taxon>Metazoa</taxon>
        <taxon>Chordata</taxon>
        <taxon>Craniata</taxon>
        <taxon>Vertebrata</taxon>
        <taxon>Euteleostomi</taxon>
        <taxon>Archelosauria</taxon>
        <taxon>Archosauria</taxon>
        <taxon>Dinosauria</taxon>
        <taxon>Saurischia</taxon>
        <taxon>Theropoda</taxon>
        <taxon>Coelurosauria</taxon>
        <taxon>Aves</taxon>
        <taxon>Neognathae</taxon>
        <taxon>Neoaves</taxon>
        <taxon>Columbimorphae</taxon>
        <taxon>Columbiformes</taxon>
        <taxon>Columbidae</taxon>
        <taxon>Patagioenas</taxon>
    </lineage>
</organism>
<dbReference type="EMBL" id="LSYS01004732">
    <property type="protein sequence ID" value="OPJ79310.1"/>
    <property type="molecule type" value="Genomic_DNA"/>
</dbReference>
<proteinExistence type="predicted"/>
<accession>A0A1V4K496</accession>